<dbReference type="RefSeq" id="WP_141480816.1">
    <property type="nucleotide sequence ID" value="NZ_VICD02000006.1"/>
</dbReference>
<sequence>MEQLRFLAGQYARQVPFGLDWPVNFWADRIGFDAGDHAARCWLDGYFQRFTHPARHAGNNTKH</sequence>
<evidence type="ECO:0000313" key="2">
    <source>
        <dbReference type="Proteomes" id="UP000320431"/>
    </source>
</evidence>
<dbReference type="EMBL" id="VICD02000006">
    <property type="protein sequence ID" value="KAB8198725.1"/>
    <property type="molecule type" value="Genomic_DNA"/>
</dbReference>
<protein>
    <submittedName>
        <fullName evidence="1">Uncharacterized protein</fullName>
    </submittedName>
</protein>
<name>A0A508B5K7_9GAMM</name>
<organism evidence="1 2">
    <name type="scientific">Marilutibacter maris</name>
    <dbReference type="NCBI Taxonomy" id="1605891"/>
    <lineage>
        <taxon>Bacteria</taxon>
        <taxon>Pseudomonadati</taxon>
        <taxon>Pseudomonadota</taxon>
        <taxon>Gammaproteobacteria</taxon>
        <taxon>Lysobacterales</taxon>
        <taxon>Lysobacteraceae</taxon>
        <taxon>Marilutibacter</taxon>
    </lineage>
</organism>
<reference evidence="1 2" key="1">
    <citation type="submission" date="2019-10" db="EMBL/GenBank/DDBJ databases">
        <title>Lysobacter alkalisoli sp. nov., isolated from saline-alkaline soil.</title>
        <authorList>
            <person name="Sun J.-Q."/>
        </authorList>
    </citation>
    <scope>NUCLEOTIDE SEQUENCE [LARGE SCALE GENOMIC DNA]</scope>
    <source>
        <strain evidence="1 2">KCTC 42381</strain>
    </source>
</reference>
<proteinExistence type="predicted"/>
<comment type="caution">
    <text evidence="1">The sequence shown here is derived from an EMBL/GenBank/DDBJ whole genome shotgun (WGS) entry which is preliminary data.</text>
</comment>
<gene>
    <name evidence="1" type="ORF">FKV24_000735</name>
</gene>
<dbReference type="Proteomes" id="UP000320431">
    <property type="component" value="Unassembled WGS sequence"/>
</dbReference>
<dbReference type="AlphaFoldDB" id="A0A508B5K7"/>
<accession>A0A508B5K7</accession>
<evidence type="ECO:0000313" key="1">
    <source>
        <dbReference type="EMBL" id="KAB8198725.1"/>
    </source>
</evidence>